<evidence type="ECO:0000256" key="1">
    <source>
        <dbReference type="SAM" id="Phobius"/>
    </source>
</evidence>
<gene>
    <name evidence="2" type="ORF">IC609_08655</name>
</gene>
<dbReference type="InterPro" id="IPR012902">
    <property type="entry name" value="N_methyl_site"/>
</dbReference>
<comment type="caution">
    <text evidence="2">The sequence shown here is derived from an EMBL/GenBank/DDBJ whole genome shotgun (WGS) entry which is preliminary data.</text>
</comment>
<dbReference type="AlphaFoldDB" id="A0A927ILX9"/>
<dbReference type="Pfam" id="PF07963">
    <property type="entry name" value="N_methyl"/>
    <property type="match status" value="1"/>
</dbReference>
<dbReference type="EMBL" id="JACYFT010000002">
    <property type="protein sequence ID" value="MBD8050615.1"/>
    <property type="molecule type" value="Genomic_DNA"/>
</dbReference>
<accession>A0A927ILX9</accession>
<sequence length="131" mass="13799">MKHAQQGMALIEALVASAVLGIGLLGATQLTLRTMQTATDTRQRGVAQLLAQEAMDCAISGAACPSQDNVQVQGVRYTRQARTTPRGNGLQDIQVTVQWASVTPWAEASSAGQSSLVWHSSASPLPGWVGR</sequence>
<name>A0A927ILX9_9BURK</name>
<evidence type="ECO:0000313" key="3">
    <source>
        <dbReference type="Proteomes" id="UP000647424"/>
    </source>
</evidence>
<keyword evidence="1" id="KW-0472">Membrane</keyword>
<proteinExistence type="predicted"/>
<organism evidence="2 3">
    <name type="scientific">Limnohabitans radicicola</name>
    <dbReference type="NCBI Taxonomy" id="2771427"/>
    <lineage>
        <taxon>Bacteria</taxon>
        <taxon>Pseudomonadati</taxon>
        <taxon>Pseudomonadota</taxon>
        <taxon>Betaproteobacteria</taxon>
        <taxon>Burkholderiales</taxon>
        <taxon>Comamonadaceae</taxon>
        <taxon>Limnohabitans</taxon>
    </lineage>
</organism>
<keyword evidence="1" id="KW-1133">Transmembrane helix</keyword>
<feature type="transmembrane region" description="Helical" evidence="1">
    <location>
        <begin position="7"/>
        <end position="27"/>
    </location>
</feature>
<protein>
    <submittedName>
        <fullName evidence="2">Prepilin-type N-terminal cleavage/methylation domain-containing protein</fullName>
    </submittedName>
</protein>
<dbReference type="NCBIfam" id="TIGR02532">
    <property type="entry name" value="IV_pilin_GFxxxE"/>
    <property type="match status" value="1"/>
</dbReference>
<keyword evidence="3" id="KW-1185">Reference proteome</keyword>
<dbReference type="Proteomes" id="UP000647424">
    <property type="component" value="Unassembled WGS sequence"/>
</dbReference>
<keyword evidence="1" id="KW-0812">Transmembrane</keyword>
<evidence type="ECO:0000313" key="2">
    <source>
        <dbReference type="EMBL" id="MBD8050615.1"/>
    </source>
</evidence>
<reference evidence="2" key="1">
    <citation type="submission" date="2020-09" db="EMBL/GenBank/DDBJ databases">
        <title>Genome seq and assembly of Limnohabitants sp.</title>
        <authorList>
            <person name="Chhetri G."/>
        </authorList>
    </citation>
    <scope>NUCLEOTIDE SEQUENCE</scope>
    <source>
        <strain evidence="2">JUR4</strain>
    </source>
</reference>
<dbReference type="RefSeq" id="WP_191819110.1">
    <property type="nucleotide sequence ID" value="NZ_JACYFT010000002.1"/>
</dbReference>